<protein>
    <submittedName>
        <fullName evidence="2">Uncharacterized protein</fullName>
    </submittedName>
</protein>
<comment type="caution">
    <text evidence="2">The sequence shown here is derived from an EMBL/GenBank/DDBJ whole genome shotgun (WGS) entry which is preliminary data.</text>
</comment>
<feature type="region of interest" description="Disordered" evidence="1">
    <location>
        <begin position="34"/>
        <end position="66"/>
    </location>
</feature>
<keyword evidence="3" id="KW-1185">Reference proteome</keyword>
<accession>A0A4S2KFY9</accession>
<evidence type="ECO:0000313" key="3">
    <source>
        <dbReference type="Proteomes" id="UP000310200"/>
    </source>
</evidence>
<proteinExistence type="predicted"/>
<feature type="compositionally biased region" description="Polar residues" evidence="1">
    <location>
        <begin position="46"/>
        <end position="58"/>
    </location>
</feature>
<sequence>MPLPMSGYVREQTTSLPTRKCLRRRDEEAFDARLKEKKGTLGGKSGNFSGTTTCSGNSHPFHRAPRRCPSGYLYASAVRDKLHGHRVYFGDRQSFGRSVSGTRRSRSRH</sequence>
<evidence type="ECO:0000256" key="1">
    <source>
        <dbReference type="SAM" id="MobiDB-lite"/>
    </source>
</evidence>
<name>A0A4S2KFY9_9HYME</name>
<dbReference type="EMBL" id="QBLH01002826">
    <property type="protein sequence ID" value="TGZ46697.1"/>
    <property type="molecule type" value="Genomic_DNA"/>
</dbReference>
<organism evidence="2 3">
    <name type="scientific">Temnothorax longispinosus</name>
    <dbReference type="NCBI Taxonomy" id="300112"/>
    <lineage>
        <taxon>Eukaryota</taxon>
        <taxon>Metazoa</taxon>
        <taxon>Ecdysozoa</taxon>
        <taxon>Arthropoda</taxon>
        <taxon>Hexapoda</taxon>
        <taxon>Insecta</taxon>
        <taxon>Pterygota</taxon>
        <taxon>Neoptera</taxon>
        <taxon>Endopterygota</taxon>
        <taxon>Hymenoptera</taxon>
        <taxon>Apocrita</taxon>
        <taxon>Aculeata</taxon>
        <taxon>Formicoidea</taxon>
        <taxon>Formicidae</taxon>
        <taxon>Myrmicinae</taxon>
        <taxon>Temnothorax</taxon>
    </lineage>
</organism>
<evidence type="ECO:0000313" key="2">
    <source>
        <dbReference type="EMBL" id="TGZ46697.1"/>
    </source>
</evidence>
<dbReference type="AlphaFoldDB" id="A0A4S2KFY9"/>
<reference evidence="2 3" key="1">
    <citation type="journal article" date="2019" name="Philos. Trans. R. Soc. Lond., B, Biol. Sci.">
        <title>Ant behaviour and brain gene expression of defending hosts depend on the ecological success of the intruding social parasite.</title>
        <authorList>
            <person name="Kaur R."/>
            <person name="Stoldt M."/>
            <person name="Jongepier E."/>
            <person name="Feldmeyer B."/>
            <person name="Menzel F."/>
            <person name="Bornberg-Bauer E."/>
            <person name="Foitzik S."/>
        </authorList>
    </citation>
    <scope>NUCLEOTIDE SEQUENCE [LARGE SCALE GENOMIC DNA]</scope>
    <source>
        <tissue evidence="2">Whole body</tissue>
    </source>
</reference>
<gene>
    <name evidence="2" type="ORF">DBV15_09143</name>
</gene>
<dbReference type="Proteomes" id="UP000310200">
    <property type="component" value="Unassembled WGS sequence"/>
</dbReference>